<comment type="subcellular location">
    <subcellularLocation>
        <location evidence="1 7">Cell membrane</location>
        <topology evidence="1 7">Multi-pass membrane protein</topology>
    </subcellularLocation>
</comment>
<dbReference type="InterPro" id="IPR035906">
    <property type="entry name" value="MetI-like_sf"/>
</dbReference>
<dbReference type="SUPFAM" id="SSF161098">
    <property type="entry name" value="MetI-like"/>
    <property type="match status" value="2"/>
</dbReference>
<evidence type="ECO:0000256" key="1">
    <source>
        <dbReference type="ARBA" id="ARBA00004651"/>
    </source>
</evidence>
<evidence type="ECO:0000256" key="2">
    <source>
        <dbReference type="ARBA" id="ARBA00022448"/>
    </source>
</evidence>
<feature type="domain" description="ABC transmembrane type-1" evidence="8">
    <location>
        <begin position="55"/>
        <end position="270"/>
    </location>
</feature>
<feature type="transmembrane region" description="Helical" evidence="7">
    <location>
        <begin position="184"/>
        <end position="202"/>
    </location>
</feature>
<proteinExistence type="inferred from homology"/>
<evidence type="ECO:0000313" key="9">
    <source>
        <dbReference type="EMBL" id="NYZ18876.1"/>
    </source>
</evidence>
<dbReference type="CDD" id="cd06261">
    <property type="entry name" value="TM_PBP2"/>
    <property type="match status" value="1"/>
</dbReference>
<feature type="transmembrane region" description="Helical" evidence="7">
    <location>
        <begin position="346"/>
        <end position="373"/>
    </location>
</feature>
<feature type="transmembrane region" description="Helical" evidence="7">
    <location>
        <begin position="526"/>
        <end position="550"/>
    </location>
</feature>
<keyword evidence="10" id="KW-1185">Reference proteome</keyword>
<dbReference type="InterPro" id="IPR000515">
    <property type="entry name" value="MetI-like"/>
</dbReference>
<dbReference type="Proteomes" id="UP000584642">
    <property type="component" value="Unassembled WGS sequence"/>
</dbReference>
<feature type="transmembrane region" description="Helical" evidence="7">
    <location>
        <begin position="57"/>
        <end position="85"/>
    </location>
</feature>
<evidence type="ECO:0000256" key="6">
    <source>
        <dbReference type="ARBA" id="ARBA00023136"/>
    </source>
</evidence>
<evidence type="ECO:0000256" key="3">
    <source>
        <dbReference type="ARBA" id="ARBA00022475"/>
    </source>
</evidence>
<name>A0ABX2T6H1_9PROT</name>
<organism evidence="9 10">
    <name type="scientific">Azospirillum oleiclasticum</name>
    <dbReference type="NCBI Taxonomy" id="2735135"/>
    <lineage>
        <taxon>Bacteria</taxon>
        <taxon>Pseudomonadati</taxon>
        <taxon>Pseudomonadota</taxon>
        <taxon>Alphaproteobacteria</taxon>
        <taxon>Rhodospirillales</taxon>
        <taxon>Azospirillaceae</taxon>
        <taxon>Azospirillum</taxon>
    </lineage>
</organism>
<protein>
    <submittedName>
        <fullName evidence="9">ABC transporter permease subunit</fullName>
    </submittedName>
</protein>
<feature type="transmembrane region" description="Helical" evidence="7">
    <location>
        <begin position="475"/>
        <end position="496"/>
    </location>
</feature>
<feature type="transmembrane region" description="Helical" evidence="7">
    <location>
        <begin position="394"/>
        <end position="419"/>
    </location>
</feature>
<evidence type="ECO:0000256" key="5">
    <source>
        <dbReference type="ARBA" id="ARBA00022989"/>
    </source>
</evidence>
<keyword evidence="6 7" id="KW-0472">Membrane</keyword>
<keyword evidence="4 7" id="KW-0812">Transmembrane</keyword>
<reference evidence="9 10" key="1">
    <citation type="submission" date="2020-05" db="EMBL/GenBank/DDBJ databases">
        <title>Azospirillum oleiclasticum sp. nov, a nitrogen-fixing and heavy crude oil-emulsifying bacterium isolated from the crude oil of Yumen Oilfield.</title>
        <authorList>
            <person name="Wu D."/>
            <person name="Cai M."/>
            <person name="Zhang X."/>
        </authorList>
    </citation>
    <scope>NUCLEOTIDE SEQUENCE [LARGE SCALE GENOMIC DNA]</scope>
    <source>
        <strain evidence="9 10">ROY-1-1-2</strain>
    </source>
</reference>
<feature type="transmembrane region" description="Helical" evidence="7">
    <location>
        <begin position="209"/>
        <end position="231"/>
    </location>
</feature>
<feature type="transmembrane region" description="Helical" evidence="7">
    <location>
        <begin position="6"/>
        <end position="36"/>
    </location>
</feature>
<evidence type="ECO:0000313" key="10">
    <source>
        <dbReference type="Proteomes" id="UP000584642"/>
    </source>
</evidence>
<comment type="caution">
    <text evidence="9">The sequence shown here is derived from an EMBL/GenBank/DDBJ whole genome shotgun (WGS) entry which is preliminary data.</text>
</comment>
<dbReference type="PANTHER" id="PTHR30183">
    <property type="entry name" value="MOLYBDENUM TRANSPORT SYSTEM PERMEASE PROTEIN MODB"/>
    <property type="match status" value="1"/>
</dbReference>
<evidence type="ECO:0000256" key="7">
    <source>
        <dbReference type="RuleBase" id="RU363032"/>
    </source>
</evidence>
<keyword evidence="2 7" id="KW-0813">Transport</keyword>
<keyword evidence="3" id="KW-1003">Cell membrane</keyword>
<feature type="transmembrane region" description="Helical" evidence="7">
    <location>
        <begin position="105"/>
        <end position="126"/>
    </location>
</feature>
<dbReference type="EMBL" id="JABFDB010000001">
    <property type="protein sequence ID" value="NYZ18876.1"/>
    <property type="molecule type" value="Genomic_DNA"/>
</dbReference>
<gene>
    <name evidence="9" type="ORF">HND93_04065</name>
</gene>
<feature type="domain" description="ABC transmembrane type-1" evidence="8">
    <location>
        <begin position="355"/>
        <end position="543"/>
    </location>
</feature>
<sequence length="560" mass="58360">MGLGLFPAVTVVVFLGPILVGLVGTLLPSFGILPALGGTEPTLKPWRDLLAAPGLTASIRLTLITGVAATLMSVALAFGIAAAWHGSRWFAVLRGVLPPLLAVPHAAFAIGFAFLVAPSGWIVRLLSPWATGWTRPPDIALVQDPWGIAYTLALVCKEVPFLVLAIAAALGQTGADGLLRAARSLGYGPVAAWVKVVLPLVYRQVRLPVLAVLAYSLSAVEPALVLAPTLPPPLTPLVLRWFADPDLALRFQAAAGAVLQSGLVGGAILLWLGGERAVALIGRRWACAGGRGGSGWGLRAVTAAGMALAVLAVAGSIAVLALWALARGWRFADPLPAGWTLDTLAAAWPGLAGPALNTLLIGAAAVGVGLVLVAGCLENGRRLPAALAGRALWLVYLPLLVPSVGFLFGIQVVLVAAGLDGRWPALVWAHLLYVLPYMFLALADPWRALDERYERSARALGAGPWRSFLRVRVPLLLRPLATAAAIGFSVSVAQYLPTLFAGSGRVATLTTEAVVLASGADRRVTAVYAFAQALLPLLAFAAAVGVPAWMHRRRRGMRTG</sequence>
<feature type="transmembrane region" description="Helical" evidence="7">
    <location>
        <begin position="251"/>
        <end position="274"/>
    </location>
</feature>
<feature type="transmembrane region" description="Helical" evidence="7">
    <location>
        <begin position="425"/>
        <end position="443"/>
    </location>
</feature>
<comment type="similarity">
    <text evidence="7">Belongs to the binding-protein-dependent transport system permease family.</text>
</comment>
<dbReference type="PANTHER" id="PTHR30183:SF6">
    <property type="entry name" value="INNER MEMBRANE ABC TRANSPORTER PERMEASE PROTEIN YNJC"/>
    <property type="match status" value="1"/>
</dbReference>
<feature type="transmembrane region" description="Helical" evidence="7">
    <location>
        <begin position="301"/>
        <end position="326"/>
    </location>
</feature>
<dbReference type="PROSITE" id="PS50928">
    <property type="entry name" value="ABC_TM1"/>
    <property type="match status" value="2"/>
</dbReference>
<feature type="transmembrane region" description="Helical" evidence="7">
    <location>
        <begin position="147"/>
        <end position="172"/>
    </location>
</feature>
<dbReference type="Gene3D" id="1.10.3720.10">
    <property type="entry name" value="MetI-like"/>
    <property type="match status" value="2"/>
</dbReference>
<evidence type="ECO:0000256" key="4">
    <source>
        <dbReference type="ARBA" id="ARBA00022692"/>
    </source>
</evidence>
<keyword evidence="5 7" id="KW-1133">Transmembrane helix</keyword>
<dbReference type="Pfam" id="PF00528">
    <property type="entry name" value="BPD_transp_1"/>
    <property type="match status" value="1"/>
</dbReference>
<accession>A0ABX2T6H1</accession>
<evidence type="ECO:0000259" key="8">
    <source>
        <dbReference type="PROSITE" id="PS50928"/>
    </source>
</evidence>